<dbReference type="AlphaFoldDB" id="A0A2I1PDW0"/>
<dbReference type="Pfam" id="PF13280">
    <property type="entry name" value="WYL"/>
    <property type="match status" value="1"/>
</dbReference>
<dbReference type="PANTHER" id="PTHR34580">
    <property type="match status" value="1"/>
</dbReference>
<sequence length="351" mass="37753">MAAAGRGHDPNLKTERLLNLLLALLHTRRPLTKAEIRRIMPEYQEGSAEAFDRTFERDKNDLRALGVPVTTAPVDPGFDDEEGYRVDPDEYALPELVFSAEELTMLGVAARVWGQASLSAAGERALRKISAADGAVPGDEAPGTDADGPTTPASPALGVQPVIRTPEAAFGGLRDAIAERRAVTFDYRRSGAPVSTRRVHPWALLLRRGRWYVTGFDLDRDAPRVFRLTRVVGPVRATGRPGVVEVPADHDPAAMIDRATQGRPDTLAATVTVAPGRGVALRRWADAVDRTDAGDVLHLPAADRSRIVGQLAELGPDLLAVEPDDLRAQVVDRLEQVLATAGAPTTTSREG</sequence>
<dbReference type="InterPro" id="IPR026881">
    <property type="entry name" value="WYL_dom"/>
</dbReference>
<keyword evidence="5" id="KW-1185">Reference proteome</keyword>
<reference evidence="4 5" key="1">
    <citation type="submission" date="2017-12" db="EMBL/GenBank/DDBJ databases">
        <title>Phylogenetic diversity of female urinary microbiome.</title>
        <authorList>
            <person name="Thomas-White K."/>
            <person name="Wolfe A.J."/>
        </authorList>
    </citation>
    <scope>NUCLEOTIDE SEQUENCE [LARGE SCALE GENOMIC DNA]</scope>
    <source>
        <strain evidence="4 5">UMB1298</strain>
    </source>
</reference>
<evidence type="ECO:0000313" key="4">
    <source>
        <dbReference type="EMBL" id="PKZ42806.1"/>
    </source>
</evidence>
<evidence type="ECO:0000259" key="3">
    <source>
        <dbReference type="Pfam" id="PF25583"/>
    </source>
</evidence>
<dbReference type="EMBL" id="PKIZ01000001">
    <property type="protein sequence ID" value="PKZ42806.1"/>
    <property type="molecule type" value="Genomic_DNA"/>
</dbReference>
<evidence type="ECO:0000313" key="5">
    <source>
        <dbReference type="Proteomes" id="UP000234206"/>
    </source>
</evidence>
<dbReference type="RefSeq" id="WP_101848942.1">
    <property type="nucleotide sequence ID" value="NZ_PKIZ01000001.1"/>
</dbReference>
<comment type="caution">
    <text evidence="4">The sequence shown here is derived from an EMBL/GenBank/DDBJ whole genome shotgun (WGS) entry which is preliminary data.</text>
</comment>
<evidence type="ECO:0000256" key="1">
    <source>
        <dbReference type="SAM" id="MobiDB-lite"/>
    </source>
</evidence>
<dbReference type="OrthoDB" id="3268930at2"/>
<dbReference type="InterPro" id="IPR057727">
    <property type="entry name" value="WCX_dom"/>
</dbReference>
<name>A0A2I1PDW0_9MICO</name>
<accession>A0A2I1PDW0</accession>
<evidence type="ECO:0000259" key="2">
    <source>
        <dbReference type="Pfam" id="PF13280"/>
    </source>
</evidence>
<feature type="domain" description="WYL" evidence="2">
    <location>
        <begin position="170"/>
        <end position="231"/>
    </location>
</feature>
<dbReference type="Pfam" id="PF25583">
    <property type="entry name" value="WCX"/>
    <property type="match status" value="1"/>
</dbReference>
<proteinExistence type="predicted"/>
<organism evidence="4 5">
    <name type="scientific">Kytococcus schroeteri</name>
    <dbReference type="NCBI Taxonomy" id="138300"/>
    <lineage>
        <taxon>Bacteria</taxon>
        <taxon>Bacillati</taxon>
        <taxon>Actinomycetota</taxon>
        <taxon>Actinomycetes</taxon>
        <taxon>Micrococcales</taxon>
        <taxon>Kytococcaceae</taxon>
        <taxon>Kytococcus</taxon>
    </lineage>
</organism>
<dbReference type="PROSITE" id="PS52050">
    <property type="entry name" value="WYL"/>
    <property type="match status" value="1"/>
</dbReference>
<feature type="domain" description="WCX" evidence="3">
    <location>
        <begin position="267"/>
        <end position="338"/>
    </location>
</feature>
<protein>
    <submittedName>
        <fullName evidence="4">WYL domain-containing protein</fullName>
    </submittedName>
</protein>
<gene>
    <name evidence="4" type="ORF">CYJ76_00700</name>
</gene>
<dbReference type="InterPro" id="IPR051534">
    <property type="entry name" value="CBASS_pafABC_assoc_protein"/>
</dbReference>
<dbReference type="Proteomes" id="UP000234206">
    <property type="component" value="Unassembled WGS sequence"/>
</dbReference>
<feature type="region of interest" description="Disordered" evidence="1">
    <location>
        <begin position="134"/>
        <end position="158"/>
    </location>
</feature>
<dbReference type="PANTHER" id="PTHR34580:SF3">
    <property type="entry name" value="PROTEIN PAFB"/>
    <property type="match status" value="1"/>
</dbReference>